<dbReference type="RefSeq" id="WP_130093708.1">
    <property type="nucleotide sequence ID" value="NZ_SETE01000004.1"/>
</dbReference>
<accession>A0A4Q4KKK7</accession>
<dbReference type="PROSITE" id="PS00018">
    <property type="entry name" value="EF_HAND_1"/>
    <property type="match status" value="1"/>
</dbReference>
<comment type="caution">
    <text evidence="2">The sequence shown here is derived from an EMBL/GenBank/DDBJ whole genome shotgun (WGS) entry which is preliminary data.</text>
</comment>
<dbReference type="EMBL" id="SETE01000004">
    <property type="protein sequence ID" value="RYM33247.1"/>
    <property type="molecule type" value="Genomic_DNA"/>
</dbReference>
<evidence type="ECO:0000259" key="1">
    <source>
        <dbReference type="Pfam" id="PF00656"/>
    </source>
</evidence>
<protein>
    <submittedName>
        <fullName evidence="2">Caspase family protein</fullName>
    </submittedName>
</protein>
<dbReference type="InterPro" id="IPR018247">
    <property type="entry name" value="EF_Hand_1_Ca_BS"/>
</dbReference>
<dbReference type="SUPFAM" id="SSF52129">
    <property type="entry name" value="Caspase-like"/>
    <property type="match status" value="1"/>
</dbReference>
<dbReference type="Proteomes" id="UP000293952">
    <property type="component" value="Unassembled WGS sequence"/>
</dbReference>
<dbReference type="InterPro" id="IPR029030">
    <property type="entry name" value="Caspase-like_dom_sf"/>
</dbReference>
<reference evidence="2 3" key="1">
    <citation type="submission" date="2019-02" db="EMBL/GenBank/DDBJ databases">
        <title>Genome sequence of the sea-ice species Brumimicrobium glaciale.</title>
        <authorList>
            <person name="Bowman J.P."/>
        </authorList>
    </citation>
    <scope>NUCLEOTIDE SEQUENCE [LARGE SCALE GENOMIC DNA]</scope>
    <source>
        <strain evidence="2 3">IC156</strain>
    </source>
</reference>
<gene>
    <name evidence="2" type="ORF">ERX46_09885</name>
</gene>
<dbReference type="Gene3D" id="3.40.50.1460">
    <property type="match status" value="1"/>
</dbReference>
<evidence type="ECO:0000313" key="3">
    <source>
        <dbReference type="Proteomes" id="UP000293952"/>
    </source>
</evidence>
<keyword evidence="3" id="KW-1185">Reference proteome</keyword>
<dbReference type="Pfam" id="PF00656">
    <property type="entry name" value="Peptidase_C14"/>
    <property type="match status" value="1"/>
</dbReference>
<organism evidence="2 3">
    <name type="scientific">Brumimicrobium glaciale</name>
    <dbReference type="NCBI Taxonomy" id="200475"/>
    <lineage>
        <taxon>Bacteria</taxon>
        <taxon>Pseudomonadati</taxon>
        <taxon>Bacteroidota</taxon>
        <taxon>Flavobacteriia</taxon>
        <taxon>Flavobacteriales</taxon>
        <taxon>Crocinitomicaceae</taxon>
        <taxon>Brumimicrobium</taxon>
    </lineage>
</organism>
<sequence length="758" mass="86955">MKGRNLLFVIGIDNYSSPVWTNLNNAVLDCHELSQILIDKYSFEEVEDPLFNENATKSNIYTSLNTIKQIIELNDSLIVFFAGHGNMNPHTKRGYWIPHEGTSDSTSWMENSVIKDHIQDINARHIWLIADSCFSGTFLTTTRAIRKEESYTLLSQKKSRWMISSGGEEKVSDGSPKNHSPFCKYLLRALDLNTNKYLSATEVMLYTKVLTENNSHQTPHWAVIENIEHSEGEMILELNHEHIQTTIQESRGIPNSKNLRTEISQYTKKKDRLASGKEILLVESFVDGSDYMILENFRFNEDGNKKIKFEDEYAIMGSERIKLVKRFATWIGMNRFLDLNPEYSKSSKVIVIKADEEIEHIESQSHSVSHSDYLQELLEFNKDQMTCLHCDEKISTNDSLLVEIDEINLKNKVGNVHFGCLRNADRILGQSKYIGLQETRLVNFDYSLWTELLSKGQGQIRAIYNKIDSVPVAIVSWNPNNNINEGKFCISIKYENGENSFVKIGKAIHRFKKEEIDAELAFFRNMLGTDDPMGMIIPNKTFGSYSTLSKLKKPKDSFIKVKGFDKALFSAQFEESNEIIENDYTPIGIVKDEDDKSIVLGEIVPLLSKPEEFDAFIDNWQLFTEIEGKFSIKIIKSDFELDTYLQSFFKENLKPVINPMFNTEGDLLESGLILKSMEEIIQEGQKNSSVVPYWKKGDNVKVVFPDVDTDKHATGVLLVDEFHDENGELCSVFQPIENGKPIEDMQFKLPVKLLEKWK</sequence>
<dbReference type="GO" id="GO:0006508">
    <property type="term" value="P:proteolysis"/>
    <property type="evidence" value="ECO:0007669"/>
    <property type="project" value="InterPro"/>
</dbReference>
<evidence type="ECO:0000313" key="2">
    <source>
        <dbReference type="EMBL" id="RYM33247.1"/>
    </source>
</evidence>
<dbReference type="GO" id="GO:0004197">
    <property type="term" value="F:cysteine-type endopeptidase activity"/>
    <property type="evidence" value="ECO:0007669"/>
    <property type="project" value="InterPro"/>
</dbReference>
<name>A0A4Q4KKK7_9FLAO</name>
<dbReference type="InterPro" id="IPR011600">
    <property type="entry name" value="Pept_C14_caspase"/>
</dbReference>
<dbReference type="OrthoDB" id="976443at2"/>
<proteinExistence type="predicted"/>
<feature type="domain" description="Peptidase C14 caspase" evidence="1">
    <location>
        <begin position="8"/>
        <end position="204"/>
    </location>
</feature>
<dbReference type="AlphaFoldDB" id="A0A4Q4KKK7"/>